<proteinExistence type="predicted"/>
<dbReference type="EMBL" id="JAWCUD010000009">
    <property type="protein sequence ID" value="MDU0203964.1"/>
    <property type="molecule type" value="Genomic_DNA"/>
</dbReference>
<keyword evidence="2" id="KW-1185">Reference proteome</keyword>
<dbReference type="SUPFAM" id="SSF47345">
    <property type="entry name" value="Colicin E immunity proteins"/>
    <property type="match status" value="1"/>
</dbReference>
<gene>
    <name evidence="1" type="ORF">RQP52_23035</name>
</gene>
<dbReference type="InterPro" id="IPR035900">
    <property type="entry name" value="Colicin_E_sf"/>
</dbReference>
<sequence>MKALSKDQLIELVRKIMRVEGSEEEIDNMIEFLKFSVPHPEVSDLIYWNENELTAEEVVEQALSYKPI</sequence>
<reference evidence="1 2" key="1">
    <citation type="submission" date="2023-10" db="EMBL/GenBank/DDBJ databases">
        <title>Paenibacillus strain PFR10 Genome sequencing and assembly.</title>
        <authorList>
            <person name="Kim I."/>
        </authorList>
    </citation>
    <scope>NUCLEOTIDE SEQUENCE [LARGE SCALE GENOMIC DNA]</scope>
    <source>
        <strain evidence="1 2">PFR10</strain>
    </source>
</reference>
<protein>
    <submittedName>
        <fullName evidence="1">Bacteriocin immunity protein</fullName>
    </submittedName>
</protein>
<organism evidence="1 2">
    <name type="scientific">Paenibacillus violae</name>
    <dbReference type="NCBI Taxonomy" id="3077234"/>
    <lineage>
        <taxon>Bacteria</taxon>
        <taxon>Bacillati</taxon>
        <taxon>Bacillota</taxon>
        <taxon>Bacilli</taxon>
        <taxon>Bacillales</taxon>
        <taxon>Paenibacillaceae</taxon>
        <taxon>Paenibacillus</taxon>
    </lineage>
</organism>
<dbReference type="RefSeq" id="WP_315954027.1">
    <property type="nucleotide sequence ID" value="NZ_JAWCUD010000009.1"/>
</dbReference>
<evidence type="ECO:0000313" key="1">
    <source>
        <dbReference type="EMBL" id="MDU0203964.1"/>
    </source>
</evidence>
<evidence type="ECO:0000313" key="2">
    <source>
        <dbReference type="Proteomes" id="UP001260980"/>
    </source>
</evidence>
<dbReference type="Proteomes" id="UP001260980">
    <property type="component" value="Unassembled WGS sequence"/>
</dbReference>
<comment type="caution">
    <text evidence="1">The sequence shown here is derived from an EMBL/GenBank/DDBJ whole genome shotgun (WGS) entry which is preliminary data.</text>
</comment>
<accession>A0ABU3RIV9</accession>
<dbReference type="Gene3D" id="1.10.1200.20">
    <property type="entry name" value="Colicin E immunity protein"/>
    <property type="match status" value="1"/>
</dbReference>
<name>A0ABU3RIV9_9BACL</name>